<protein>
    <submittedName>
        <fullName evidence="1">Starch-binding protein</fullName>
    </submittedName>
</protein>
<dbReference type="EMBL" id="SRZC01000011">
    <property type="protein sequence ID" value="TGX82187.1"/>
    <property type="molecule type" value="Genomic_DNA"/>
</dbReference>
<keyword evidence="2" id="KW-1185">Reference proteome</keyword>
<sequence>MKRLSTLLASAFVSVAMMAQGWPANYNGVMLQGFFWDSYTDTQWTNLESQAEELSEYFNLVWVPNSGNCNSSWNNMGYMPVYYYDQNSSFGTESQLRSMISTFRKNNVGVIADVVVNHRNNLGVGGSWVDYPVETYNGTQWTMYPTDITANDDGGKTATWAKNNGISLSANYDTGEDWSGCRDLDHKSENVRKNIINYIQYLKNDLGYAGYRYDMVKGYSASYTGEYNKAANAEFSVGEYWDGNTGALKNWVNGTKVDGAIQSAAFDFALRYIVRDACNSGVWNNLAKAGLNRVDNYAYSRYAVTFVENHDTQYRSATEPNDPIKNNIEAANAYLLCSPGTPCVFLKHWKDYKEEIKQMINARRLAGVTNQSTVNELRNSAAYYVIRTNGDNGKYVYLVTGNYTPDNTNGMTLATSGKNYKIYLSNNVESPWASKPSGTYSNSFDVTLTAISEDKGAQLVYTTDGTEPTASSTAVNSGAVITIAASTVLKVALLKNGTPQNTVTYNYTIKMFEPHKATVYVQNPGWSDMYFYAWDSSVSLLGSWPGTKMTTTTEINGKQWYSQSFDVNTADYSFNIIFNQGSGKPQTVDIGPITEDKYYVLSTSMTNGKYTVTDITDTMTGIEGVVTSTVASPTKVYSIDGRLLYTIPDGSALSEVLQKLDKGLYVIGGKKYLKR</sequence>
<gene>
    <name evidence="1" type="ORF">E5358_07730</name>
</gene>
<evidence type="ECO:0000313" key="2">
    <source>
        <dbReference type="Proteomes" id="UP000308886"/>
    </source>
</evidence>
<comment type="caution">
    <text evidence="1">The sequence shown here is derived from an EMBL/GenBank/DDBJ whole genome shotgun (WGS) entry which is preliminary data.</text>
</comment>
<accession>A0AC61QQB3</accession>
<name>A0AC61QQB3_9BACT</name>
<proteinExistence type="predicted"/>
<evidence type="ECO:0000313" key="1">
    <source>
        <dbReference type="EMBL" id="TGX82187.1"/>
    </source>
</evidence>
<reference evidence="1" key="1">
    <citation type="submission" date="2019-04" db="EMBL/GenBank/DDBJ databases">
        <title>Microbes associate with the intestines of laboratory mice.</title>
        <authorList>
            <person name="Navarre W."/>
            <person name="Wong E."/>
            <person name="Huang K."/>
            <person name="Tropini C."/>
            <person name="Ng K."/>
            <person name="Yu B."/>
        </authorList>
    </citation>
    <scope>NUCLEOTIDE SEQUENCE</scope>
    <source>
        <strain evidence="1">NM73_A23</strain>
    </source>
</reference>
<organism evidence="1 2">
    <name type="scientific">Palleniella muris</name>
    <dbReference type="NCBI Taxonomy" id="3038145"/>
    <lineage>
        <taxon>Bacteria</taxon>
        <taxon>Pseudomonadati</taxon>
        <taxon>Bacteroidota</taxon>
        <taxon>Bacteroidia</taxon>
        <taxon>Bacteroidales</taxon>
        <taxon>Prevotellaceae</taxon>
        <taxon>Palleniella</taxon>
    </lineage>
</organism>
<dbReference type="Proteomes" id="UP000308886">
    <property type="component" value="Unassembled WGS sequence"/>
</dbReference>